<dbReference type="STRING" id="1409788.NC99_13440"/>
<evidence type="ECO:0000313" key="3">
    <source>
        <dbReference type="EMBL" id="KOH45838.1"/>
    </source>
</evidence>
<dbReference type="InterPro" id="IPR046714">
    <property type="entry name" value="DUF6787"/>
</dbReference>
<keyword evidence="1" id="KW-0812">Transmembrane</keyword>
<keyword evidence="1" id="KW-1133">Transmembrane helix</keyword>
<reference evidence="4" key="1">
    <citation type="submission" date="2015-07" db="EMBL/GenBank/DDBJ databases">
        <title>Genome sequencing of Sunxiuqinia dokdonensis strain SK.</title>
        <authorList>
            <person name="Ahn S."/>
            <person name="Kim B.-C."/>
        </authorList>
    </citation>
    <scope>NUCLEOTIDE SEQUENCE [LARGE SCALE GENOMIC DNA]</scope>
    <source>
        <strain evidence="4">SK</strain>
    </source>
</reference>
<dbReference type="OrthoDB" id="1151370at2"/>
<sequence>MFKRLKEKWEVESNLQLAIIFLVFSLAGSGALVIRKLVFHWINYSPDWPFLLSALTYVLTIVPAYQLMLIVFGALLGQFSFFWKFEKKLLRRFGIKLND</sequence>
<dbReference type="Pfam" id="PF20584">
    <property type="entry name" value="DUF6787"/>
    <property type="match status" value="1"/>
</dbReference>
<gene>
    <name evidence="3" type="ORF">NC99_13440</name>
</gene>
<dbReference type="AlphaFoldDB" id="A0A0L8VBV5"/>
<protein>
    <recommendedName>
        <fullName evidence="2">DUF6787 domain-containing protein</fullName>
    </recommendedName>
</protein>
<comment type="caution">
    <text evidence="3">The sequence shown here is derived from an EMBL/GenBank/DDBJ whole genome shotgun (WGS) entry which is preliminary data.</text>
</comment>
<keyword evidence="1" id="KW-0472">Membrane</keyword>
<dbReference type="Proteomes" id="UP000036958">
    <property type="component" value="Unassembled WGS sequence"/>
</dbReference>
<feature type="transmembrane region" description="Helical" evidence="1">
    <location>
        <begin position="55"/>
        <end position="83"/>
    </location>
</feature>
<name>A0A0L8VBV5_9BACT</name>
<dbReference type="RefSeq" id="WP_053180913.1">
    <property type="nucleotide sequence ID" value="NZ_LGIA01000067.1"/>
</dbReference>
<organism evidence="3 4">
    <name type="scientific">Sunxiuqinia dokdonensis</name>
    <dbReference type="NCBI Taxonomy" id="1409788"/>
    <lineage>
        <taxon>Bacteria</taxon>
        <taxon>Pseudomonadati</taxon>
        <taxon>Bacteroidota</taxon>
        <taxon>Bacteroidia</taxon>
        <taxon>Marinilabiliales</taxon>
        <taxon>Prolixibacteraceae</taxon>
        <taxon>Sunxiuqinia</taxon>
    </lineage>
</organism>
<dbReference type="EMBL" id="LGIA01000067">
    <property type="protein sequence ID" value="KOH45838.1"/>
    <property type="molecule type" value="Genomic_DNA"/>
</dbReference>
<evidence type="ECO:0000256" key="1">
    <source>
        <dbReference type="SAM" id="Phobius"/>
    </source>
</evidence>
<accession>A0A0L8VBV5</accession>
<keyword evidence="4" id="KW-1185">Reference proteome</keyword>
<feature type="domain" description="DUF6787" evidence="2">
    <location>
        <begin position="19"/>
        <end position="95"/>
    </location>
</feature>
<evidence type="ECO:0000313" key="4">
    <source>
        <dbReference type="Proteomes" id="UP000036958"/>
    </source>
</evidence>
<proteinExistence type="predicted"/>
<evidence type="ECO:0000259" key="2">
    <source>
        <dbReference type="Pfam" id="PF20584"/>
    </source>
</evidence>